<dbReference type="Pfam" id="PF24883">
    <property type="entry name" value="NPHP3_N"/>
    <property type="match status" value="1"/>
</dbReference>
<proteinExistence type="predicted"/>
<dbReference type="SUPFAM" id="SSF52540">
    <property type="entry name" value="P-loop containing nucleoside triphosphate hydrolases"/>
    <property type="match status" value="1"/>
</dbReference>
<evidence type="ECO:0000259" key="2">
    <source>
        <dbReference type="Pfam" id="PF24883"/>
    </source>
</evidence>
<keyword evidence="4" id="KW-1185">Reference proteome</keyword>
<dbReference type="Gene3D" id="3.40.50.300">
    <property type="entry name" value="P-loop containing nucleotide triphosphate hydrolases"/>
    <property type="match status" value="1"/>
</dbReference>
<name>A0ABR3T4G6_9PEZI</name>
<sequence length="596" mass="67397">MDPATVLGVVAAAVQFVDFPTKLVSRSYKICTSSSGELCDEERGVAIAQALRNLNGALKKSSETAIGTANATLDESDDENKDAARELLDLRTLCDGCSDVAQELLDALNKLTIDKTKRRAWESFRIALQSIWSGETIDRLERRLNAYRGQISMHMLWGLRKQVERGLQDLAHEQQQTREQILSLVSESHVWKQDVMAAIRAAPLPRVAPDSSTQTGFVKLLLRELHFQRISNREDKIPTAHQATFEWAFRPPRADQRPWADFGKWLGSDSSMYWITGKAGAGKSTLMKFIGNHKTTNEILRKLAGDRPLVVARFYFWNSGTELQMSQEGLLRTLTHEILAQRECLAIKAFPHRWELFRLFGIYDSGPTQYVELQRQLDQILKANASTQFVFFIDGLDEFVGDHADLAAYVKRLSDKENTKICISSRPWNVFEDAFASTPSLRVEDLTYPDVIRFIESSFDESPGYGELRMESPSEAQDLSHAVASKASGVFLWVSLVVRSLLVGLMNGEKLSKLRSRVDSLPLDLEQLFQRMLDQIHDDDREDSSRLFQIVRAAHQPPTVMALAWADENEPEFPLKRAIEPLSPEERDGSREVVLV</sequence>
<dbReference type="InterPro" id="IPR027417">
    <property type="entry name" value="P-loop_NTPase"/>
</dbReference>
<evidence type="ECO:0000313" key="3">
    <source>
        <dbReference type="EMBL" id="KAL1634474.1"/>
    </source>
</evidence>
<organism evidence="3 4">
    <name type="scientific">Diplodia intermedia</name>
    <dbReference type="NCBI Taxonomy" id="856260"/>
    <lineage>
        <taxon>Eukaryota</taxon>
        <taxon>Fungi</taxon>
        <taxon>Dikarya</taxon>
        <taxon>Ascomycota</taxon>
        <taxon>Pezizomycotina</taxon>
        <taxon>Dothideomycetes</taxon>
        <taxon>Dothideomycetes incertae sedis</taxon>
        <taxon>Botryosphaeriales</taxon>
        <taxon>Botryosphaeriaceae</taxon>
        <taxon>Diplodia</taxon>
    </lineage>
</organism>
<dbReference type="EMBL" id="JAKEKT020000131">
    <property type="protein sequence ID" value="KAL1634474.1"/>
    <property type="molecule type" value="Genomic_DNA"/>
</dbReference>
<evidence type="ECO:0000313" key="4">
    <source>
        <dbReference type="Proteomes" id="UP001521184"/>
    </source>
</evidence>
<reference evidence="3 4" key="1">
    <citation type="journal article" date="2023" name="Plant Dis.">
        <title>First Report of Diplodia intermedia Causing Canker and Dieback Diseases on Apple Trees in Canada.</title>
        <authorList>
            <person name="Ellouze W."/>
            <person name="Ilyukhin E."/>
            <person name="Sulman M."/>
            <person name="Ali S."/>
        </authorList>
    </citation>
    <scope>NUCLEOTIDE SEQUENCE [LARGE SCALE GENOMIC DNA]</scope>
    <source>
        <strain evidence="3 4">M45-28</strain>
    </source>
</reference>
<evidence type="ECO:0000256" key="1">
    <source>
        <dbReference type="ARBA" id="ARBA00022737"/>
    </source>
</evidence>
<feature type="domain" description="Nephrocystin 3-like N-terminal" evidence="2">
    <location>
        <begin position="261"/>
        <end position="426"/>
    </location>
</feature>
<accession>A0ABR3T4G6</accession>
<protein>
    <recommendedName>
        <fullName evidence="2">Nephrocystin 3-like N-terminal domain-containing protein</fullName>
    </recommendedName>
</protein>
<dbReference type="Proteomes" id="UP001521184">
    <property type="component" value="Unassembled WGS sequence"/>
</dbReference>
<dbReference type="InterPro" id="IPR056884">
    <property type="entry name" value="NPHP3-like_N"/>
</dbReference>
<gene>
    <name evidence="3" type="ORF">SLS58_010670</name>
</gene>
<dbReference type="PANTHER" id="PTHR10039">
    <property type="entry name" value="AMELOGENIN"/>
    <property type="match status" value="1"/>
</dbReference>
<comment type="caution">
    <text evidence="3">The sequence shown here is derived from an EMBL/GenBank/DDBJ whole genome shotgun (WGS) entry which is preliminary data.</text>
</comment>
<keyword evidence="1" id="KW-0677">Repeat</keyword>
<dbReference type="PANTHER" id="PTHR10039:SF5">
    <property type="entry name" value="NACHT DOMAIN-CONTAINING PROTEIN"/>
    <property type="match status" value="1"/>
</dbReference>